<evidence type="ECO:0000256" key="1">
    <source>
        <dbReference type="SAM" id="MobiDB-lite"/>
    </source>
</evidence>
<feature type="region of interest" description="Disordered" evidence="1">
    <location>
        <begin position="45"/>
        <end position="73"/>
    </location>
</feature>
<proteinExistence type="predicted"/>
<evidence type="ECO:0000313" key="4">
    <source>
        <dbReference type="Proteomes" id="UP000187735"/>
    </source>
</evidence>
<dbReference type="RefSeq" id="WP_077027461.1">
    <property type="nucleotide sequence ID" value="NZ_CP017641.1"/>
</dbReference>
<sequence length="303" mass="33821" precursor="true">MNVSRIAFAALAGLLLTATSQDASAQIRRYSNQVGRIINGVQHNNHNNHNNHQQHHSGHNNHIIHNGHSSHQNHYTPGYHIDHHNHVIKDSHGHVIGNYHHDVVHQNSTYIVPHHGNHHDTYHVHNGQYFYTPQTASISGRHVVSKPVAVQYGSFSHVDDLASRLEELTNEFLLDLHYNYSHNHGFRETYAEGYQLMQVAKFIHDAEHAHDRAAIRSKLGGMDALFHHLQEDVRGWSRHHHRQIGQLGILSKMDMIESALHHLMNDVGVQQAPPPGSITGGQAPPPGGIGAPLTTAPPPPSLP</sequence>
<feature type="signal peptide" evidence="2">
    <location>
        <begin position="1"/>
        <end position="25"/>
    </location>
</feature>
<protein>
    <submittedName>
        <fullName evidence="3">Uncharacterized protein</fullName>
    </submittedName>
</protein>
<feature type="chain" id="PRO_5010289941" evidence="2">
    <location>
        <begin position="26"/>
        <end position="303"/>
    </location>
</feature>
<reference evidence="3 4" key="1">
    <citation type="journal article" date="2016" name="Front. Microbiol.">
        <title>Fuerstia marisgermanicae gen. nov., sp. nov., an Unusual Member of the Phylum Planctomycetes from the German Wadden Sea.</title>
        <authorList>
            <person name="Kohn T."/>
            <person name="Heuer A."/>
            <person name="Jogler M."/>
            <person name="Vollmers J."/>
            <person name="Boedeker C."/>
            <person name="Bunk B."/>
            <person name="Rast P."/>
            <person name="Borchert D."/>
            <person name="Glockner I."/>
            <person name="Freese H.M."/>
            <person name="Klenk H.P."/>
            <person name="Overmann J."/>
            <person name="Kaster A.K."/>
            <person name="Rohde M."/>
            <person name="Wiegand S."/>
            <person name="Jogler C."/>
        </authorList>
    </citation>
    <scope>NUCLEOTIDE SEQUENCE [LARGE SCALE GENOMIC DNA]</scope>
    <source>
        <strain evidence="3 4">NH11</strain>
    </source>
</reference>
<dbReference type="Proteomes" id="UP000187735">
    <property type="component" value="Chromosome"/>
</dbReference>
<evidence type="ECO:0000313" key="3">
    <source>
        <dbReference type="EMBL" id="APZ96434.1"/>
    </source>
</evidence>
<feature type="compositionally biased region" description="Low complexity" evidence="1">
    <location>
        <begin position="60"/>
        <end position="73"/>
    </location>
</feature>
<dbReference type="EMBL" id="CP017641">
    <property type="protein sequence ID" value="APZ96434.1"/>
    <property type="molecule type" value="Genomic_DNA"/>
</dbReference>
<keyword evidence="4" id="KW-1185">Reference proteome</keyword>
<name>A0A1P8WQV5_9PLAN</name>
<evidence type="ECO:0000256" key="2">
    <source>
        <dbReference type="SAM" id="SignalP"/>
    </source>
</evidence>
<keyword evidence="2" id="KW-0732">Signal</keyword>
<dbReference type="OrthoDB" id="267854at2"/>
<dbReference type="AlphaFoldDB" id="A0A1P8WQV5"/>
<dbReference type="KEGG" id="fmr:Fuma_06103"/>
<feature type="region of interest" description="Disordered" evidence="1">
    <location>
        <begin position="269"/>
        <end position="303"/>
    </location>
</feature>
<accession>A0A1P8WQV5</accession>
<gene>
    <name evidence="3" type="ORF">Fuma_06103</name>
</gene>
<organism evidence="3 4">
    <name type="scientific">Fuerstiella marisgermanici</name>
    <dbReference type="NCBI Taxonomy" id="1891926"/>
    <lineage>
        <taxon>Bacteria</taxon>
        <taxon>Pseudomonadati</taxon>
        <taxon>Planctomycetota</taxon>
        <taxon>Planctomycetia</taxon>
        <taxon>Planctomycetales</taxon>
        <taxon>Planctomycetaceae</taxon>
        <taxon>Fuerstiella</taxon>
    </lineage>
</organism>